<proteinExistence type="inferred from homology"/>
<comment type="similarity">
    <text evidence="1">Belongs to the 14-3-3 family.</text>
</comment>
<reference evidence="5" key="1">
    <citation type="submission" date="2019-06" db="EMBL/GenBank/DDBJ databases">
        <authorList>
            <person name="Zheng W."/>
        </authorList>
    </citation>
    <scope>NUCLEOTIDE SEQUENCE</scope>
    <source>
        <strain evidence="5">QDHG01</strain>
    </source>
</reference>
<feature type="coiled-coil region" evidence="3">
    <location>
        <begin position="179"/>
        <end position="206"/>
    </location>
</feature>
<dbReference type="Gene3D" id="1.20.190.20">
    <property type="entry name" value="14-3-3 domain"/>
    <property type="match status" value="1"/>
</dbReference>
<dbReference type="PANTHER" id="PTHR18860">
    <property type="entry name" value="14-3-3 PROTEIN"/>
    <property type="match status" value="1"/>
</dbReference>
<feature type="site" description="Interaction with phosphoserine on interacting protein" evidence="2">
    <location>
        <position position="55"/>
    </location>
</feature>
<accession>A0A8J8NLC5</accession>
<sequence>MEEKIFMARVAEQCERYDDMVEFLRPILKEKGGNFSVEERNLLSVGFKNLIGGKRTAIRTITAIEQNPKYTRFGTALGHYKKRIEGELQKNCQDIIDMIKGDAMKTSDDIEGKAFFLKMVGDYYRYMAESAQEAVLEKARQGALQSYKEAEVAGRELPACNPIKLGLALNFSVFYYEVMQDSKQACLLAENALQEAMNKIDEVDEETFRDAKSIIELLKENLTLWKEEEGDNNIEDL</sequence>
<evidence type="ECO:0000256" key="3">
    <source>
        <dbReference type="SAM" id="Coils"/>
    </source>
</evidence>
<comment type="caution">
    <text evidence="5">The sequence shown here is derived from an EMBL/GenBank/DDBJ whole genome shotgun (WGS) entry which is preliminary data.</text>
</comment>
<evidence type="ECO:0000256" key="2">
    <source>
        <dbReference type="PIRSR" id="PIRSR000868-1"/>
    </source>
</evidence>
<dbReference type="EMBL" id="RRYP01013971">
    <property type="protein sequence ID" value="TNV76225.1"/>
    <property type="molecule type" value="Genomic_DNA"/>
</dbReference>
<keyword evidence="3" id="KW-0175">Coiled coil</keyword>
<dbReference type="PRINTS" id="PR00305">
    <property type="entry name" value="1433ZETA"/>
</dbReference>
<dbReference type="PIRSF" id="PIRSF000868">
    <property type="entry name" value="14-3-3"/>
    <property type="match status" value="1"/>
</dbReference>
<keyword evidence="6" id="KW-1185">Reference proteome</keyword>
<dbReference type="Pfam" id="PF00244">
    <property type="entry name" value="14-3-3"/>
    <property type="match status" value="1"/>
</dbReference>
<dbReference type="CDD" id="cd08774">
    <property type="entry name" value="14-3-3"/>
    <property type="match status" value="1"/>
</dbReference>
<feature type="site" description="Interaction with phosphoserine on interacting protein" evidence="2">
    <location>
        <position position="125"/>
    </location>
</feature>
<dbReference type="AlphaFoldDB" id="A0A8J8NLC5"/>
<organism evidence="5 6">
    <name type="scientific">Halteria grandinella</name>
    <dbReference type="NCBI Taxonomy" id="5974"/>
    <lineage>
        <taxon>Eukaryota</taxon>
        <taxon>Sar</taxon>
        <taxon>Alveolata</taxon>
        <taxon>Ciliophora</taxon>
        <taxon>Intramacronucleata</taxon>
        <taxon>Spirotrichea</taxon>
        <taxon>Stichotrichia</taxon>
        <taxon>Sporadotrichida</taxon>
        <taxon>Halteriidae</taxon>
        <taxon>Halteria</taxon>
    </lineage>
</organism>
<evidence type="ECO:0000259" key="4">
    <source>
        <dbReference type="SMART" id="SM00101"/>
    </source>
</evidence>
<dbReference type="InterPro" id="IPR023410">
    <property type="entry name" value="14-3-3_domain"/>
</dbReference>
<gene>
    <name evidence="5" type="ORF">FGO68_gene13271</name>
</gene>
<feature type="domain" description="14-3-3" evidence="4">
    <location>
        <begin position="1"/>
        <end position="236"/>
    </location>
</feature>
<evidence type="ECO:0000313" key="6">
    <source>
        <dbReference type="Proteomes" id="UP000785679"/>
    </source>
</evidence>
<dbReference type="OrthoDB" id="10260625at2759"/>
<dbReference type="Proteomes" id="UP000785679">
    <property type="component" value="Unassembled WGS sequence"/>
</dbReference>
<evidence type="ECO:0000313" key="5">
    <source>
        <dbReference type="EMBL" id="TNV76225.1"/>
    </source>
</evidence>
<dbReference type="InterPro" id="IPR036815">
    <property type="entry name" value="14-3-3_dom_sf"/>
</dbReference>
<evidence type="ECO:0000256" key="1">
    <source>
        <dbReference type="ARBA" id="ARBA00006141"/>
    </source>
</evidence>
<name>A0A8J8NLC5_HALGN</name>
<dbReference type="SUPFAM" id="SSF48445">
    <property type="entry name" value="14-3-3 protein"/>
    <property type="match status" value="1"/>
</dbReference>
<dbReference type="SMART" id="SM00101">
    <property type="entry name" value="14_3_3"/>
    <property type="match status" value="1"/>
</dbReference>
<protein>
    <recommendedName>
        <fullName evidence="4">14-3-3 domain-containing protein</fullName>
    </recommendedName>
</protein>
<dbReference type="InterPro" id="IPR000308">
    <property type="entry name" value="14-3-3"/>
</dbReference>